<reference evidence="2 3" key="1">
    <citation type="submission" date="2014-06" db="EMBL/GenBank/DDBJ databases">
        <authorList>
            <person name="Ngugi D.K."/>
            <person name="Blom J."/>
            <person name="Alam I."/>
            <person name="Rashid M."/>
            <person name="Baalawi W."/>
            <person name="Zhang G."/>
            <person name="Hikmawan T."/>
            <person name="Guan Y."/>
            <person name="Antunes A."/>
            <person name="Siam R."/>
            <person name="El-Dorry H."/>
            <person name="Bajic V."/>
            <person name="Stingl U."/>
        </authorList>
    </citation>
    <scope>NUCLEOTIDE SEQUENCE [LARGE SCALE GENOMIC DNA]</scope>
    <source>
        <strain evidence="2">SCGC AAA799-B03</strain>
    </source>
</reference>
<feature type="domain" description="Asparagine synthetase" evidence="1">
    <location>
        <begin position="64"/>
        <end position="387"/>
    </location>
</feature>
<keyword evidence="2" id="KW-0436">Ligase</keyword>
<gene>
    <name evidence="2" type="primary">asnB</name>
    <name evidence="2" type="ORF">AAA799B03_00127</name>
</gene>
<dbReference type="PATRIC" id="fig|1502289.3.peg.137"/>
<evidence type="ECO:0000313" key="2">
    <source>
        <dbReference type="EMBL" id="KFM22227.1"/>
    </source>
</evidence>
<dbReference type="Proteomes" id="UP000029384">
    <property type="component" value="Unassembled WGS sequence"/>
</dbReference>
<comment type="caution">
    <text evidence="2">The sequence shown here is derived from an EMBL/GenBank/DDBJ whole genome shotgun (WGS) entry which is preliminary data.</text>
</comment>
<name>A0A087S923_9ARCH</name>
<dbReference type="EMBL" id="JOTA01000002">
    <property type="protein sequence ID" value="KFM22227.1"/>
    <property type="molecule type" value="Genomic_DNA"/>
</dbReference>
<protein>
    <submittedName>
        <fullName evidence="2">Putative asparagine synthetase glutamine-hydrolyzing protein</fullName>
        <ecNumber evidence="2">6.3.5.4</ecNumber>
    </submittedName>
</protein>
<dbReference type="InterPro" id="IPR014729">
    <property type="entry name" value="Rossmann-like_a/b/a_fold"/>
</dbReference>
<evidence type="ECO:0000313" key="3">
    <source>
        <dbReference type="Proteomes" id="UP000029384"/>
    </source>
</evidence>
<dbReference type="PANTHER" id="PTHR43284:SF1">
    <property type="entry name" value="ASPARAGINE SYNTHETASE"/>
    <property type="match status" value="1"/>
</dbReference>
<dbReference type="Pfam" id="PF00733">
    <property type="entry name" value="Asn_synthase"/>
    <property type="match status" value="1"/>
</dbReference>
<sequence length="400" mass="46671">MILPESVNRKIVNLLTLRYDPSHDSKFLRKLTWNDITETNMSEHDAIKKLDTLLENSFEKLNGKKYVVSFSGGLDSTTIGLAAKQYLNNFEFVTMSFYGQTESLVHPASNFIGIDYKTINIDRVFERLPYHIKLVEEPSYNMWSYYLFEKSSKLGDSILSGDGGDELFGGYAFRYKHILSNEKFTDSKNKIMTYLEGHNRNWVPDQHKIFGPNLIFSWDKITSYFEEYFTNSLSILNQTFLADFNGKLLFDWLPMYNKWANHLNINLNSPFLDEKIISFAFSLPNHLKYDLHLNSGKLLLRKFLQTKSAPKEIIDQDKSGFTFNAPLLWQKEGKEIFDNIMNKSRIIDDGLINKSWITDTLNSTTRLNDPRYIHKLLGILAVEIWYRIFITKEMSGNERL</sequence>
<dbReference type="GO" id="GO:0004066">
    <property type="term" value="F:asparagine synthase (glutamine-hydrolyzing) activity"/>
    <property type="evidence" value="ECO:0007669"/>
    <property type="project" value="UniProtKB-EC"/>
</dbReference>
<dbReference type="GO" id="GO:0006529">
    <property type="term" value="P:asparagine biosynthetic process"/>
    <property type="evidence" value="ECO:0007669"/>
    <property type="project" value="InterPro"/>
</dbReference>
<dbReference type="SUPFAM" id="SSF52402">
    <property type="entry name" value="Adenine nucleotide alpha hydrolases-like"/>
    <property type="match status" value="1"/>
</dbReference>
<accession>A0A087S923</accession>
<dbReference type="Gene3D" id="3.40.50.620">
    <property type="entry name" value="HUPs"/>
    <property type="match status" value="1"/>
</dbReference>
<dbReference type="GO" id="GO:0005829">
    <property type="term" value="C:cytosol"/>
    <property type="evidence" value="ECO:0007669"/>
    <property type="project" value="TreeGrafter"/>
</dbReference>
<dbReference type="AlphaFoldDB" id="A0A087S923"/>
<organism evidence="2 3">
    <name type="scientific">Marine Group I thaumarchaeote SCGC AAA799-B03</name>
    <dbReference type="NCBI Taxonomy" id="1502289"/>
    <lineage>
        <taxon>Archaea</taxon>
        <taxon>Nitrososphaerota</taxon>
        <taxon>Marine Group I</taxon>
    </lineage>
</organism>
<keyword evidence="3" id="KW-1185">Reference proteome</keyword>
<dbReference type="InterPro" id="IPR001962">
    <property type="entry name" value="Asn_synthase"/>
</dbReference>
<dbReference type="CDD" id="cd01991">
    <property type="entry name" value="Asn_synthase_B_C"/>
    <property type="match status" value="1"/>
</dbReference>
<dbReference type="InterPro" id="IPR051786">
    <property type="entry name" value="ASN_synthetase/amidase"/>
</dbReference>
<dbReference type="EC" id="6.3.5.4" evidence="2"/>
<evidence type="ECO:0000259" key="1">
    <source>
        <dbReference type="Pfam" id="PF00733"/>
    </source>
</evidence>
<dbReference type="PANTHER" id="PTHR43284">
    <property type="entry name" value="ASPARAGINE SYNTHETASE (GLUTAMINE-HYDROLYZING)"/>
    <property type="match status" value="1"/>
</dbReference>
<proteinExistence type="predicted"/>